<evidence type="ECO:0000313" key="3">
    <source>
        <dbReference type="EMBL" id="EMD83299.1"/>
    </source>
</evidence>
<dbReference type="NCBIfam" id="TIGR02595">
    <property type="entry name" value="PEP_CTERM"/>
    <property type="match status" value="1"/>
</dbReference>
<gene>
    <name evidence="3" type="ORF">C725_1200</name>
</gene>
<dbReference type="Proteomes" id="UP000011717">
    <property type="component" value="Unassembled WGS sequence"/>
</dbReference>
<dbReference type="RefSeq" id="WP_008600913.1">
    <property type="nucleotide sequence ID" value="NZ_AMRV01000003.1"/>
</dbReference>
<name>M2T9P3_9SPHN</name>
<dbReference type="Pfam" id="PF07589">
    <property type="entry name" value="PEP-CTERM"/>
    <property type="match status" value="1"/>
</dbReference>
<accession>M2T9P3</accession>
<dbReference type="EMBL" id="AMRV01000003">
    <property type="protein sequence ID" value="EMD83299.1"/>
    <property type="molecule type" value="Genomic_DNA"/>
</dbReference>
<dbReference type="InterPro" id="IPR013424">
    <property type="entry name" value="Ice-binding_C"/>
</dbReference>
<reference evidence="3 4" key="1">
    <citation type="journal article" date="2013" name="Genome Announc.">
        <title>Draft Genome Sequence of Strain JLT2015T, Belonging to the Family Sphingomonadaceae of the Alphaproteobacteria.</title>
        <authorList>
            <person name="Tang K."/>
            <person name="Liu K."/>
            <person name="Li S."/>
            <person name="Jiao N."/>
        </authorList>
    </citation>
    <scope>NUCLEOTIDE SEQUENCE [LARGE SCALE GENOMIC DNA]</scope>
    <source>
        <strain evidence="3 4">JLT2015</strain>
    </source>
</reference>
<dbReference type="AlphaFoldDB" id="M2T9P3"/>
<evidence type="ECO:0000313" key="4">
    <source>
        <dbReference type="Proteomes" id="UP000011717"/>
    </source>
</evidence>
<organism evidence="3 4">
    <name type="scientific">Pacificimonas flava</name>
    <dbReference type="NCBI Taxonomy" id="1234595"/>
    <lineage>
        <taxon>Bacteria</taxon>
        <taxon>Pseudomonadati</taxon>
        <taxon>Pseudomonadota</taxon>
        <taxon>Alphaproteobacteria</taxon>
        <taxon>Sphingomonadales</taxon>
        <taxon>Sphingosinicellaceae</taxon>
        <taxon>Pacificimonas</taxon>
    </lineage>
</organism>
<sequence length="218" mass="22514">MNRHLLALAVFSVPAAAAATPLPPGSTVIISDFAGTLGTQIAQSSESPGLGVATFEGTFRSAVYQNDDGTLDFVYQFTNDTGPSSVQRLTFSAFDNFAVDIFRTGADIDGADDLFTVGNQMALNADRSISGEAIGVNFSDGSLAGRINPGESSFTYILRTSATSFTDGVFGAINGGALSVVSFAPEEADVPEPGALGLLGLGALALAYSRRAKRPMAR</sequence>
<keyword evidence="1" id="KW-0732">Signal</keyword>
<protein>
    <recommendedName>
        <fullName evidence="2">Ice-binding protein C-terminal domain-containing protein</fullName>
    </recommendedName>
</protein>
<feature type="chain" id="PRO_5004026565" description="Ice-binding protein C-terminal domain-containing protein" evidence="1">
    <location>
        <begin position="19"/>
        <end position="218"/>
    </location>
</feature>
<evidence type="ECO:0000259" key="2">
    <source>
        <dbReference type="Pfam" id="PF07589"/>
    </source>
</evidence>
<feature type="domain" description="Ice-binding protein C-terminal" evidence="2">
    <location>
        <begin position="189"/>
        <end position="211"/>
    </location>
</feature>
<feature type="signal peptide" evidence="1">
    <location>
        <begin position="1"/>
        <end position="18"/>
    </location>
</feature>
<evidence type="ECO:0000256" key="1">
    <source>
        <dbReference type="SAM" id="SignalP"/>
    </source>
</evidence>
<proteinExistence type="predicted"/>
<keyword evidence="4" id="KW-1185">Reference proteome</keyword>
<dbReference type="OrthoDB" id="5781575at2"/>
<comment type="caution">
    <text evidence="3">The sequence shown here is derived from an EMBL/GenBank/DDBJ whole genome shotgun (WGS) entry which is preliminary data.</text>
</comment>